<evidence type="ECO:0000313" key="2">
    <source>
        <dbReference type="EMBL" id="SEE59198.1"/>
    </source>
</evidence>
<dbReference type="RefSeq" id="WP_048359431.1">
    <property type="nucleotide sequence ID" value="NZ_FNUD01000002.1"/>
</dbReference>
<reference evidence="2" key="1">
    <citation type="submission" date="2016-10" db="EMBL/GenBank/DDBJ databases">
        <authorList>
            <person name="Varghese N."/>
            <person name="Submissions S."/>
        </authorList>
    </citation>
    <scope>NUCLEOTIDE SEQUENCE [LARGE SCALE GENOMIC DNA]</scope>
    <source>
        <strain evidence="2">LMG 25555</strain>
    </source>
</reference>
<proteinExistence type="predicted"/>
<dbReference type="OrthoDB" id="9018821at2"/>
<keyword evidence="3" id="KW-1185">Reference proteome</keyword>
<keyword evidence="1" id="KW-0175">Coiled coil</keyword>
<organism evidence="2 3">
    <name type="scientific">Pseudomonas deceptionensis</name>
    <dbReference type="NCBI Taxonomy" id="882211"/>
    <lineage>
        <taxon>Bacteria</taxon>
        <taxon>Pseudomonadati</taxon>
        <taxon>Pseudomonadota</taxon>
        <taxon>Gammaproteobacteria</taxon>
        <taxon>Pseudomonadales</taxon>
        <taxon>Pseudomonadaceae</taxon>
        <taxon>Pseudomonas</taxon>
    </lineage>
</organism>
<dbReference type="AlphaFoldDB" id="A0A0J6GBB0"/>
<dbReference type="Proteomes" id="UP000183613">
    <property type="component" value="Unassembled WGS sequence"/>
</dbReference>
<sequence length="163" mass="18370">MSKFGKRMDPGNVKAIVKELERWALGELGSGLRWKTLEDQFGFTRQALNARLEIKVAFDAAKASLAGGLAAKQKNAARNAEELAIRVEQLERELRAYKDREAKWLLRWQQIAYNVRARFGAQMSLIDSPNNPKDRLPNLRAVDSILKPLDTPIPPLGTMDSKI</sequence>
<evidence type="ECO:0000313" key="3">
    <source>
        <dbReference type="Proteomes" id="UP000183613"/>
    </source>
</evidence>
<accession>A0A0J6GBB0</accession>
<comment type="caution">
    <text evidence="2">The sequence shown here is derived from an EMBL/GenBank/DDBJ whole genome shotgun (WGS) entry which is preliminary data.</text>
</comment>
<name>A0A0J6GBB0_PSEDM</name>
<dbReference type="PATRIC" id="fig|882211.3.peg.1690"/>
<protein>
    <submittedName>
        <fullName evidence="2">Uncharacterized protein</fullName>
    </submittedName>
</protein>
<evidence type="ECO:0000256" key="1">
    <source>
        <dbReference type="SAM" id="Coils"/>
    </source>
</evidence>
<gene>
    <name evidence="2" type="ORF">SAMN04489800_1366</name>
</gene>
<dbReference type="EMBL" id="FNUD01000002">
    <property type="protein sequence ID" value="SEE59198.1"/>
    <property type="molecule type" value="Genomic_DNA"/>
</dbReference>
<feature type="coiled-coil region" evidence="1">
    <location>
        <begin position="73"/>
        <end position="107"/>
    </location>
</feature>